<accession>A0A314L6E1</accession>
<keyword evidence="3" id="KW-1185">Reference proteome</keyword>
<comment type="caution">
    <text evidence="2">The sequence shown here is derived from an EMBL/GenBank/DDBJ whole genome shotgun (WGS) entry which is preliminary data.</text>
</comment>
<dbReference type="Proteomes" id="UP000187609">
    <property type="component" value="Unassembled WGS sequence"/>
</dbReference>
<dbReference type="AlphaFoldDB" id="A0A314L6E1"/>
<evidence type="ECO:0000313" key="2">
    <source>
        <dbReference type="EMBL" id="OIT37196.1"/>
    </source>
</evidence>
<name>A0A314L6E1_NICAT</name>
<gene>
    <name evidence="2" type="ORF">A4A49_60258</name>
</gene>
<evidence type="ECO:0000313" key="3">
    <source>
        <dbReference type="Proteomes" id="UP000187609"/>
    </source>
</evidence>
<feature type="non-terminal residue" evidence="2">
    <location>
        <position position="113"/>
    </location>
</feature>
<dbReference type="Pfam" id="PF07727">
    <property type="entry name" value="RVT_2"/>
    <property type="match status" value="1"/>
</dbReference>
<evidence type="ECO:0000259" key="1">
    <source>
        <dbReference type="Pfam" id="PF07727"/>
    </source>
</evidence>
<feature type="domain" description="Reverse transcriptase Ty1/copia-type" evidence="1">
    <location>
        <begin position="58"/>
        <end position="111"/>
    </location>
</feature>
<dbReference type="InterPro" id="IPR013103">
    <property type="entry name" value="RVT_2"/>
</dbReference>
<dbReference type="Gramene" id="OIT37196">
    <property type="protein sequence ID" value="OIT37196"/>
    <property type="gene ID" value="A4A49_60258"/>
</dbReference>
<organism evidence="2 3">
    <name type="scientific">Nicotiana attenuata</name>
    <name type="common">Coyote tobacco</name>
    <dbReference type="NCBI Taxonomy" id="49451"/>
    <lineage>
        <taxon>Eukaryota</taxon>
        <taxon>Viridiplantae</taxon>
        <taxon>Streptophyta</taxon>
        <taxon>Embryophyta</taxon>
        <taxon>Tracheophyta</taxon>
        <taxon>Spermatophyta</taxon>
        <taxon>Magnoliopsida</taxon>
        <taxon>eudicotyledons</taxon>
        <taxon>Gunneridae</taxon>
        <taxon>Pentapetalae</taxon>
        <taxon>asterids</taxon>
        <taxon>lamiids</taxon>
        <taxon>Solanales</taxon>
        <taxon>Solanaceae</taxon>
        <taxon>Nicotianoideae</taxon>
        <taxon>Nicotianeae</taxon>
        <taxon>Nicotiana</taxon>
    </lineage>
</organism>
<proteinExistence type="predicted"/>
<sequence>RVVTRSQNNIFKRRKNVDYTAKISQPETHPMPVTHKQAQKDSNWRDAMKAEFDALMKNQTWELVPPDHTRNVDSCKWLFRIKTNSDGSIDRYKARLVAKGFTQRLGVDFYKRF</sequence>
<dbReference type="EMBL" id="MJEQ01000339">
    <property type="protein sequence ID" value="OIT37196.1"/>
    <property type="molecule type" value="Genomic_DNA"/>
</dbReference>
<dbReference type="STRING" id="49451.A0A314L6E1"/>
<protein>
    <submittedName>
        <fullName evidence="2">Mitochondrial protein</fullName>
    </submittedName>
</protein>
<feature type="non-terminal residue" evidence="2">
    <location>
        <position position="1"/>
    </location>
</feature>
<reference evidence="2" key="1">
    <citation type="submission" date="2016-11" db="EMBL/GenBank/DDBJ databases">
        <title>The genome of Nicotiana attenuata.</title>
        <authorList>
            <person name="Xu S."/>
            <person name="Brockmoeller T."/>
            <person name="Gaquerel E."/>
            <person name="Navarro A."/>
            <person name="Kuhl H."/>
            <person name="Gase K."/>
            <person name="Ling Z."/>
            <person name="Zhou W."/>
            <person name="Kreitzer C."/>
            <person name="Stanke M."/>
            <person name="Tang H."/>
            <person name="Lyons E."/>
            <person name="Pandey P."/>
            <person name="Pandey S.P."/>
            <person name="Timmermann B."/>
            <person name="Baldwin I.T."/>
        </authorList>
    </citation>
    <scope>NUCLEOTIDE SEQUENCE [LARGE SCALE GENOMIC DNA]</scope>
    <source>
        <strain evidence="2">UT</strain>
    </source>
</reference>